<accession>A0A5M3ZEY4</accession>
<evidence type="ECO:0000313" key="4">
    <source>
        <dbReference type="Proteomes" id="UP000452235"/>
    </source>
</evidence>
<dbReference type="OrthoDB" id="3024632at2759"/>
<name>A0A5M3ZEY4_ASPTE</name>
<dbReference type="Proteomes" id="UP000452235">
    <property type="component" value="Unassembled WGS sequence"/>
</dbReference>
<dbReference type="EMBL" id="BLJY01000012">
    <property type="protein sequence ID" value="GFF20477.1"/>
    <property type="molecule type" value="Genomic_DNA"/>
</dbReference>
<feature type="region of interest" description="Disordered" evidence="1">
    <location>
        <begin position="551"/>
        <end position="573"/>
    </location>
</feature>
<dbReference type="VEuPathDB" id="FungiDB:ATEG_08260"/>
<feature type="transmembrane region" description="Helical" evidence="2">
    <location>
        <begin position="325"/>
        <end position="346"/>
    </location>
</feature>
<feature type="transmembrane region" description="Helical" evidence="2">
    <location>
        <begin position="228"/>
        <end position="250"/>
    </location>
</feature>
<gene>
    <name evidence="3" type="ORF">ATEIFO6365_0012023300</name>
</gene>
<dbReference type="AlphaFoldDB" id="A0A5M3ZEY4"/>
<evidence type="ECO:0000256" key="1">
    <source>
        <dbReference type="SAM" id="MobiDB-lite"/>
    </source>
</evidence>
<feature type="transmembrane region" description="Helical" evidence="2">
    <location>
        <begin position="292"/>
        <end position="313"/>
    </location>
</feature>
<protein>
    <submittedName>
        <fullName evidence="3">Uncharacterized protein</fullName>
    </submittedName>
</protein>
<reference evidence="3 4" key="1">
    <citation type="submission" date="2020-01" db="EMBL/GenBank/DDBJ databases">
        <title>Aspergillus terreus IFO 6365 whole genome shotgun sequence.</title>
        <authorList>
            <person name="Kanamasa S."/>
            <person name="Takahashi H."/>
        </authorList>
    </citation>
    <scope>NUCLEOTIDE SEQUENCE [LARGE SCALE GENOMIC DNA]</scope>
    <source>
        <strain evidence="3 4">IFO 6365</strain>
    </source>
</reference>
<feature type="compositionally biased region" description="Low complexity" evidence="1">
    <location>
        <begin position="551"/>
        <end position="568"/>
    </location>
</feature>
<keyword evidence="2" id="KW-1133">Transmembrane helix</keyword>
<keyword evidence="2" id="KW-0472">Membrane</keyword>
<organism evidence="3 4">
    <name type="scientific">Aspergillus terreus</name>
    <dbReference type="NCBI Taxonomy" id="33178"/>
    <lineage>
        <taxon>Eukaryota</taxon>
        <taxon>Fungi</taxon>
        <taxon>Dikarya</taxon>
        <taxon>Ascomycota</taxon>
        <taxon>Pezizomycotina</taxon>
        <taxon>Eurotiomycetes</taxon>
        <taxon>Eurotiomycetidae</taxon>
        <taxon>Eurotiales</taxon>
        <taxon>Aspergillaceae</taxon>
        <taxon>Aspergillus</taxon>
        <taxon>Aspergillus subgen. Circumdati</taxon>
    </lineage>
</organism>
<sequence>MAEVKKLGGSLVEISAVSTIIGAPIAEALIHGLKAACGVVWAPMSCFGVVHVVKACLAASAPDFLRESMGLRNQFVDDAIGVVLPVNRFKQARSRMDLGDACAIEVLPQRRWVGRWILDSTPKPLWGTTDRPQTEKKGDEIAQIKAADYEARHSHYRSHCLYTLDKNARLALDTVPNGEKGAPITIHRFILDVGGVPAVWRDWLCLLLSLAKLIEVFVLRAIGSRRLWMWTMVGWAHAFAAAVVLQTTGLGRDDATKRTRHLVAGNPLPSALQVGEHGKIVLGIPANIRRHILWRTVLGAAGVGVNLAGLLGTFTSLDGEPDRALYVWIAFQVLWLILRSVVYYFAPGGTAVQQGLMTSRTWESASPDDREQVLLLLDELAAHQASTHPRGYFAYLRDCMSFADLRTRLQDVGSPTRFLPLDALCAAGGQTSLTIVAVTGDPMIRTAAWMQGCNLDNAELYDSCIAFVQIQVQALEKGADGAVILEERVIAIPCVRVYSCDCMAGDSFDRGNSHPVCGKIEWWYFFPVSPSTPGSSSVTLPDSPVLLSTTVSTGRDTSSGTDDTLTVSESDSGPGAMLTPHAARWVIAHSTKATGGLNAEVVSEIELERRLSFGWWKISISGMAEMRKTWDVATVAADAAVRLLR</sequence>
<keyword evidence="2" id="KW-0812">Transmembrane</keyword>
<comment type="caution">
    <text evidence="3">The sequence shown here is derived from an EMBL/GenBank/DDBJ whole genome shotgun (WGS) entry which is preliminary data.</text>
</comment>
<keyword evidence="4" id="KW-1185">Reference proteome</keyword>
<evidence type="ECO:0000313" key="3">
    <source>
        <dbReference type="EMBL" id="GFF20477.1"/>
    </source>
</evidence>
<proteinExistence type="predicted"/>
<evidence type="ECO:0000256" key="2">
    <source>
        <dbReference type="SAM" id="Phobius"/>
    </source>
</evidence>